<keyword evidence="4" id="KW-1185">Reference proteome</keyword>
<dbReference type="GO" id="GO:0003700">
    <property type="term" value="F:DNA-binding transcription factor activity"/>
    <property type="evidence" value="ECO:0007669"/>
    <property type="project" value="InterPro"/>
</dbReference>
<dbReference type="Pfam" id="PF12840">
    <property type="entry name" value="HTH_20"/>
    <property type="match status" value="1"/>
</dbReference>
<dbReference type="OrthoDB" id="5949858at2"/>
<evidence type="ECO:0000313" key="4">
    <source>
        <dbReference type="Proteomes" id="UP000048965"/>
    </source>
</evidence>
<dbReference type="SUPFAM" id="SSF46785">
    <property type="entry name" value="Winged helix' DNA-binding domain"/>
    <property type="match status" value="1"/>
</dbReference>
<dbReference type="EMBL" id="BBNO01000008">
    <property type="protein sequence ID" value="GAO11311.1"/>
    <property type="molecule type" value="Genomic_DNA"/>
</dbReference>
<feature type="region of interest" description="Disordered" evidence="1">
    <location>
        <begin position="175"/>
        <end position="194"/>
    </location>
</feature>
<reference evidence="3 4" key="2">
    <citation type="journal article" date="2015" name="Stand. Genomic Sci.">
        <title>Draft genome sequence of marine-derived Streptomyces sp. TP-A0598, a producer of anti-MRSA antibiotic lydicamycins.</title>
        <authorList>
            <person name="Komaki H."/>
            <person name="Ichikawa N."/>
            <person name="Hosoyama A."/>
            <person name="Fujita N."/>
            <person name="Igarashi Y."/>
        </authorList>
    </citation>
    <scope>NUCLEOTIDE SEQUENCE [LARGE SCALE GENOMIC DNA]</scope>
    <source>
        <strain evidence="3 4">NBRC 110027</strain>
    </source>
</reference>
<accession>A0A0P4RCJ5</accession>
<evidence type="ECO:0000256" key="1">
    <source>
        <dbReference type="SAM" id="MobiDB-lite"/>
    </source>
</evidence>
<dbReference type="AlphaFoldDB" id="A0A0P4RCJ5"/>
<name>A0A0P4RCJ5_9ACTN</name>
<dbReference type="Gene3D" id="6.10.140.2180">
    <property type="match status" value="1"/>
</dbReference>
<dbReference type="InterPro" id="IPR036390">
    <property type="entry name" value="WH_DNA-bd_sf"/>
</dbReference>
<dbReference type="InterPro" id="IPR011991">
    <property type="entry name" value="ArsR-like_HTH"/>
</dbReference>
<dbReference type="SMART" id="SM00418">
    <property type="entry name" value="HTH_ARSR"/>
    <property type="match status" value="1"/>
</dbReference>
<sequence length="194" mass="21460">MDSLELLAHPIRLRIVHAMGGGRLQTPAQLCARIPEASKATVYRHIDLLVGGGILEVAEERRVRGAVQRHYRLRQDRAVIGSEAVRALTPEDHRQAFATAMTALLAEFNAYLDHEGTDPVADQVGYRQHALWLSPAELEEMIGELRAAIAPRLAHRPSPERAQYLLSPIHFPVEVPQREAEQSSDAGADQETAT</sequence>
<protein>
    <recommendedName>
        <fullName evidence="2">HTH arsR-type domain-containing protein</fullName>
    </recommendedName>
</protein>
<dbReference type="InterPro" id="IPR001845">
    <property type="entry name" value="HTH_ArsR_DNA-bd_dom"/>
</dbReference>
<evidence type="ECO:0000313" key="3">
    <source>
        <dbReference type="EMBL" id="GAO11311.1"/>
    </source>
</evidence>
<comment type="caution">
    <text evidence="3">The sequence shown here is derived from an EMBL/GenBank/DDBJ whole genome shotgun (WGS) entry which is preliminary data.</text>
</comment>
<gene>
    <name evidence="3" type="ORF">TPA0598_08_02220</name>
</gene>
<reference evidence="4" key="1">
    <citation type="submission" date="2014-09" db="EMBL/GenBank/DDBJ databases">
        <title>Whole genome shotgun sequence of Streptomyces sp. NBRC 110027.</title>
        <authorList>
            <person name="Komaki H."/>
            <person name="Ichikawa N."/>
            <person name="Katano-Makiyama Y."/>
            <person name="Hosoyama A."/>
            <person name="Hashimoto M."/>
            <person name="Uohara A."/>
            <person name="Kitahashi Y."/>
            <person name="Ohji S."/>
            <person name="Kimura A."/>
            <person name="Yamazoe A."/>
            <person name="Igarashi Y."/>
            <person name="Fujita N."/>
        </authorList>
    </citation>
    <scope>NUCLEOTIDE SEQUENCE [LARGE SCALE GENOMIC DNA]</scope>
    <source>
        <strain evidence="4">NBRC 110027</strain>
    </source>
</reference>
<feature type="domain" description="HTH arsR-type" evidence="2">
    <location>
        <begin position="2"/>
        <end position="86"/>
    </location>
</feature>
<dbReference type="RefSeq" id="WP_042159265.1">
    <property type="nucleotide sequence ID" value="NZ_BBNO01000008.1"/>
</dbReference>
<dbReference type="InterPro" id="IPR036388">
    <property type="entry name" value="WH-like_DNA-bd_sf"/>
</dbReference>
<dbReference type="CDD" id="cd00090">
    <property type="entry name" value="HTH_ARSR"/>
    <property type="match status" value="1"/>
</dbReference>
<organism evidence="3 4">
    <name type="scientific">Streptomyces lydicamycinicus</name>
    <dbReference type="NCBI Taxonomy" id="1546107"/>
    <lineage>
        <taxon>Bacteria</taxon>
        <taxon>Bacillati</taxon>
        <taxon>Actinomycetota</taxon>
        <taxon>Actinomycetes</taxon>
        <taxon>Kitasatosporales</taxon>
        <taxon>Streptomycetaceae</taxon>
        <taxon>Streptomyces</taxon>
    </lineage>
</organism>
<evidence type="ECO:0000259" key="2">
    <source>
        <dbReference type="SMART" id="SM00418"/>
    </source>
</evidence>
<proteinExistence type="predicted"/>
<dbReference type="Gene3D" id="1.10.10.10">
    <property type="entry name" value="Winged helix-like DNA-binding domain superfamily/Winged helix DNA-binding domain"/>
    <property type="match status" value="1"/>
</dbReference>
<dbReference type="Proteomes" id="UP000048965">
    <property type="component" value="Unassembled WGS sequence"/>
</dbReference>